<dbReference type="PANTHER" id="PTHR22953:SF153">
    <property type="entry name" value="PURPLE ACID PHOSPHATASE"/>
    <property type="match status" value="1"/>
</dbReference>
<dbReference type="Pfam" id="PF13573">
    <property type="entry name" value="SprB"/>
    <property type="match status" value="1"/>
</dbReference>
<reference evidence="4" key="1">
    <citation type="submission" date="2020-01" db="EMBL/GenBank/DDBJ databases">
        <authorList>
            <person name="Meier V. D."/>
            <person name="Meier V D."/>
        </authorList>
    </citation>
    <scope>NUCLEOTIDE SEQUENCE</scope>
    <source>
        <strain evidence="4">HLG_WM_MAG_10</strain>
    </source>
</reference>
<proteinExistence type="predicted"/>
<name>A0A6S6TAQ5_9BACT</name>
<dbReference type="SUPFAM" id="SSF56300">
    <property type="entry name" value="Metallo-dependent phosphatases"/>
    <property type="match status" value="1"/>
</dbReference>
<dbReference type="InterPro" id="IPR029052">
    <property type="entry name" value="Metallo-depent_PP-like"/>
</dbReference>
<dbReference type="GO" id="GO:0003993">
    <property type="term" value="F:acid phosphatase activity"/>
    <property type="evidence" value="ECO:0007669"/>
    <property type="project" value="InterPro"/>
</dbReference>
<dbReference type="Gene3D" id="3.60.21.10">
    <property type="match status" value="1"/>
</dbReference>
<dbReference type="SMART" id="SM00089">
    <property type="entry name" value="PKD"/>
    <property type="match status" value="1"/>
</dbReference>
<dbReference type="InterPro" id="IPR013783">
    <property type="entry name" value="Ig-like_fold"/>
</dbReference>
<dbReference type="Pfam" id="PF18911">
    <property type="entry name" value="PKD_4"/>
    <property type="match status" value="1"/>
</dbReference>
<dbReference type="Gene3D" id="2.60.40.740">
    <property type="match status" value="1"/>
</dbReference>
<dbReference type="Gene3D" id="2.60.40.10">
    <property type="entry name" value="Immunoglobulins"/>
    <property type="match status" value="1"/>
</dbReference>
<gene>
    <name evidence="4" type="ORF">HELGO_WM38390</name>
</gene>
<organism evidence="4">
    <name type="scientific">uncultured Aureispira sp</name>
    <dbReference type="NCBI Taxonomy" id="1331704"/>
    <lineage>
        <taxon>Bacteria</taxon>
        <taxon>Pseudomonadati</taxon>
        <taxon>Bacteroidota</taxon>
        <taxon>Saprospiria</taxon>
        <taxon>Saprospirales</taxon>
        <taxon>Saprospiraceae</taxon>
        <taxon>Aureispira</taxon>
        <taxon>environmental samples</taxon>
    </lineage>
</organism>
<evidence type="ECO:0000259" key="3">
    <source>
        <dbReference type="PROSITE" id="PS50093"/>
    </source>
</evidence>
<dbReference type="InterPro" id="IPR022409">
    <property type="entry name" value="PKD/Chitinase_dom"/>
</dbReference>
<dbReference type="Pfam" id="PF00149">
    <property type="entry name" value="Metallophos"/>
    <property type="match status" value="1"/>
</dbReference>
<dbReference type="SUPFAM" id="SSF49299">
    <property type="entry name" value="PKD domain"/>
    <property type="match status" value="1"/>
</dbReference>
<accession>A0A6S6TAQ5</accession>
<feature type="domain" description="PKD" evidence="3">
    <location>
        <begin position="557"/>
        <end position="604"/>
    </location>
</feature>
<evidence type="ECO:0000256" key="1">
    <source>
        <dbReference type="ARBA" id="ARBA00022729"/>
    </source>
</evidence>
<dbReference type="PANTHER" id="PTHR22953">
    <property type="entry name" value="ACID PHOSPHATASE RELATED"/>
    <property type="match status" value="1"/>
</dbReference>
<dbReference type="PROSITE" id="PS50093">
    <property type="entry name" value="PKD"/>
    <property type="match status" value="1"/>
</dbReference>
<dbReference type="InterPro" id="IPR025667">
    <property type="entry name" value="SprB_repeat"/>
</dbReference>
<dbReference type="InterPro" id="IPR000601">
    <property type="entry name" value="PKD_dom"/>
</dbReference>
<evidence type="ECO:0000313" key="4">
    <source>
        <dbReference type="EMBL" id="CAA6812006.1"/>
    </source>
</evidence>
<dbReference type="AlphaFoldDB" id="A0A6S6TAQ5"/>
<sequence>MKYTILLFLFFGFFQDSNAQVVDRYPNVQRPSQTTATIAWRRANPSTGTLYLGTTSGIWSDSVSTGGLDQKHFFDLVALQANTTYYYQVKSIAPNDTFVSAIEQFETAPLALATKLSFLAYGDCGYNNAIQNQVAGLMEQENTDFAIVTGDVDQNVGDNYDDIFFGVYKDLLKRECHFTCIGNHDTYADNAATYLDAFYLFSNNPANTERYYSFEWGDAKFVCLDANLDYTTGSAQFNWMVDEFKCNDKKWLFIFFHQPPWTNAWSADYYIPFSPYFLYQGDEDMRTDLVPEFEKYKVDFVVNGHSHCYQRGDMNGVQYLITGGAGASSLDGNKNSNAPNLSVEIYENHYVRFDISGDTAKYVMINGNGQRRDSVMVIKPYVHYSQNISSTNVSCFGANDGQAILNVTGPKPPYTYLWNNGQTSANLTGLAPGSYQVAITDSVGCERMDTVVITEPTALPTQITSASGAYVICDNTPLTLNATGNFSTYSWSNNATTSTIQVSTPSTYSVTAYDALGCASIPDTVLLSTGNSPTGSAFLYTATNLNTVFTTTSIGDSYTWNFGDNNTSNLQNPTHTYAASGMYTVQLVVRNLCGSDSISQIVTVGGNSIQNTQAIETLKLSISPNPFSETTVMSFKNPKQVSFDLMLTDLQGKIVRTYTDITSNRVQITRNELAAGTYWYHLNSEEIHVSGQLIIK</sequence>
<protein>
    <submittedName>
        <fullName evidence="4">Internalin, putative</fullName>
    </submittedName>
</protein>
<dbReference type="InterPro" id="IPR035986">
    <property type="entry name" value="PKD_dom_sf"/>
</dbReference>
<evidence type="ECO:0000256" key="2">
    <source>
        <dbReference type="SAM" id="SignalP"/>
    </source>
</evidence>
<feature type="signal peptide" evidence="2">
    <location>
        <begin position="1"/>
        <end position="19"/>
    </location>
</feature>
<dbReference type="EMBL" id="CACVAQ010000181">
    <property type="protein sequence ID" value="CAA6812006.1"/>
    <property type="molecule type" value="Genomic_DNA"/>
</dbReference>
<dbReference type="NCBIfam" id="TIGR04183">
    <property type="entry name" value="Por_Secre_tail"/>
    <property type="match status" value="1"/>
</dbReference>
<dbReference type="CDD" id="cd00146">
    <property type="entry name" value="PKD"/>
    <property type="match status" value="1"/>
</dbReference>
<dbReference type="InterPro" id="IPR026444">
    <property type="entry name" value="Secre_tail"/>
</dbReference>
<dbReference type="InterPro" id="IPR004843">
    <property type="entry name" value="Calcineurin-like_PHP"/>
</dbReference>
<dbReference type="InterPro" id="IPR039331">
    <property type="entry name" value="PAPs-like"/>
</dbReference>
<dbReference type="Pfam" id="PF18962">
    <property type="entry name" value="Por_Secre_tail"/>
    <property type="match status" value="1"/>
</dbReference>
<keyword evidence="1 2" id="KW-0732">Signal</keyword>
<feature type="chain" id="PRO_5027776119" evidence="2">
    <location>
        <begin position="20"/>
        <end position="696"/>
    </location>
</feature>